<dbReference type="Proteomes" id="UP000799436">
    <property type="component" value="Unassembled WGS sequence"/>
</dbReference>
<accession>A0A6G1L9H3</accession>
<evidence type="ECO:0000313" key="2">
    <source>
        <dbReference type="EMBL" id="KAF2769219.1"/>
    </source>
</evidence>
<organism evidence="2 3">
    <name type="scientific">Teratosphaeria nubilosa</name>
    <dbReference type="NCBI Taxonomy" id="161662"/>
    <lineage>
        <taxon>Eukaryota</taxon>
        <taxon>Fungi</taxon>
        <taxon>Dikarya</taxon>
        <taxon>Ascomycota</taxon>
        <taxon>Pezizomycotina</taxon>
        <taxon>Dothideomycetes</taxon>
        <taxon>Dothideomycetidae</taxon>
        <taxon>Mycosphaerellales</taxon>
        <taxon>Teratosphaeriaceae</taxon>
        <taxon>Teratosphaeria</taxon>
    </lineage>
</organism>
<dbReference type="EMBL" id="ML995836">
    <property type="protein sequence ID" value="KAF2769219.1"/>
    <property type="molecule type" value="Genomic_DNA"/>
</dbReference>
<feature type="region of interest" description="Disordered" evidence="1">
    <location>
        <begin position="60"/>
        <end position="94"/>
    </location>
</feature>
<proteinExistence type="predicted"/>
<evidence type="ECO:0000256" key="1">
    <source>
        <dbReference type="SAM" id="MobiDB-lite"/>
    </source>
</evidence>
<sequence length="131" mass="14420">MDNSAIDTAANVDFVINDDFLDNISWNTKVGGNAGFDFETACAEFDHNIRLSLPSLDSPFSTSNGQLRTPPTAYSTHAISGPNSPFSTSNDEFSTPLTLSQEMDRLWLLSTRLLTQKQRRLPAFDTSSGRL</sequence>
<dbReference type="AlphaFoldDB" id="A0A6G1L9H3"/>
<name>A0A6G1L9H3_9PEZI</name>
<evidence type="ECO:0000313" key="3">
    <source>
        <dbReference type="Proteomes" id="UP000799436"/>
    </source>
</evidence>
<gene>
    <name evidence="2" type="ORF">EJ03DRAFT_351542</name>
</gene>
<reference evidence="2" key="1">
    <citation type="journal article" date="2020" name="Stud. Mycol.">
        <title>101 Dothideomycetes genomes: a test case for predicting lifestyles and emergence of pathogens.</title>
        <authorList>
            <person name="Haridas S."/>
            <person name="Albert R."/>
            <person name="Binder M."/>
            <person name="Bloem J."/>
            <person name="Labutti K."/>
            <person name="Salamov A."/>
            <person name="Andreopoulos B."/>
            <person name="Baker S."/>
            <person name="Barry K."/>
            <person name="Bills G."/>
            <person name="Bluhm B."/>
            <person name="Cannon C."/>
            <person name="Castanera R."/>
            <person name="Culley D."/>
            <person name="Daum C."/>
            <person name="Ezra D."/>
            <person name="Gonzalez J."/>
            <person name="Henrissat B."/>
            <person name="Kuo A."/>
            <person name="Liang C."/>
            <person name="Lipzen A."/>
            <person name="Lutzoni F."/>
            <person name="Magnuson J."/>
            <person name="Mondo S."/>
            <person name="Nolan M."/>
            <person name="Ohm R."/>
            <person name="Pangilinan J."/>
            <person name="Park H.-J."/>
            <person name="Ramirez L."/>
            <person name="Alfaro M."/>
            <person name="Sun H."/>
            <person name="Tritt A."/>
            <person name="Yoshinaga Y."/>
            <person name="Zwiers L.-H."/>
            <person name="Turgeon B."/>
            <person name="Goodwin S."/>
            <person name="Spatafora J."/>
            <person name="Crous P."/>
            <person name="Grigoriev I."/>
        </authorList>
    </citation>
    <scope>NUCLEOTIDE SEQUENCE</scope>
    <source>
        <strain evidence="2">CBS 116005</strain>
    </source>
</reference>
<protein>
    <submittedName>
        <fullName evidence="2">Uncharacterized protein</fullName>
    </submittedName>
</protein>
<keyword evidence="3" id="KW-1185">Reference proteome</keyword>